<dbReference type="Proteomes" id="UP000027135">
    <property type="component" value="Unassembled WGS sequence"/>
</dbReference>
<keyword evidence="2" id="KW-0479">Metal-binding</keyword>
<name>A0A067RF59_ZOONE</name>
<evidence type="ECO:0000256" key="4">
    <source>
        <dbReference type="ARBA" id="ARBA00022833"/>
    </source>
</evidence>
<evidence type="ECO:0000256" key="5">
    <source>
        <dbReference type="ARBA" id="ARBA00023242"/>
    </source>
</evidence>
<dbReference type="eggNOG" id="ENOG502QUY5">
    <property type="taxonomic scope" value="Eukaryota"/>
</dbReference>
<evidence type="ECO:0000256" key="1">
    <source>
        <dbReference type="ARBA" id="ARBA00004123"/>
    </source>
</evidence>
<comment type="subcellular location">
    <subcellularLocation>
        <location evidence="1">Nucleus</location>
    </subcellularLocation>
</comment>
<sequence>MPFGTKPECVKCQKTECCMWKSTSEGKLCNDCFNLNENNGSNIKVEEPVNPCKAGTQDSGGPKIATRKSARNTRNYKTRLNPYALPKPVAPKGKGRRVIFKKSCTKAPAAVSTPVTSDYVFYKGSYFQIGDIVSMRDVDGGLYYAQIRGLLTDQYCEKSCVVTWLLPTQASPNPEEGFDPATYIIGPEEDIPRKLDCVEFVMHAPSDYFKARNTPFPPPHVDGCDSSFIWTRLTPQMRST</sequence>
<proteinExistence type="predicted"/>
<evidence type="ECO:0000256" key="3">
    <source>
        <dbReference type="ARBA" id="ARBA00022771"/>
    </source>
</evidence>
<evidence type="ECO:0000313" key="6">
    <source>
        <dbReference type="EMBL" id="KDR17627.1"/>
    </source>
</evidence>
<dbReference type="STRING" id="136037.A0A067RF59"/>
<keyword evidence="7" id="KW-1185">Reference proteome</keyword>
<dbReference type="AlphaFoldDB" id="A0A067RF59"/>
<keyword evidence="4" id="KW-0862">Zinc</keyword>
<dbReference type="OrthoDB" id="9994231at2759"/>
<dbReference type="OMA" id="LLTDQYC"/>
<dbReference type="InterPro" id="IPR039050">
    <property type="entry name" value="GATAD1"/>
</dbReference>
<evidence type="ECO:0000256" key="2">
    <source>
        <dbReference type="ARBA" id="ARBA00022723"/>
    </source>
</evidence>
<reference evidence="6 7" key="1">
    <citation type="journal article" date="2014" name="Nat. Commun.">
        <title>Molecular traces of alternative social organization in a termite genome.</title>
        <authorList>
            <person name="Terrapon N."/>
            <person name="Li C."/>
            <person name="Robertson H.M."/>
            <person name="Ji L."/>
            <person name="Meng X."/>
            <person name="Booth W."/>
            <person name="Chen Z."/>
            <person name="Childers C.P."/>
            <person name="Glastad K.M."/>
            <person name="Gokhale K."/>
            <person name="Gowin J."/>
            <person name="Gronenberg W."/>
            <person name="Hermansen R.A."/>
            <person name="Hu H."/>
            <person name="Hunt B.G."/>
            <person name="Huylmans A.K."/>
            <person name="Khalil S.M."/>
            <person name="Mitchell R.D."/>
            <person name="Munoz-Torres M.C."/>
            <person name="Mustard J.A."/>
            <person name="Pan H."/>
            <person name="Reese J.T."/>
            <person name="Scharf M.E."/>
            <person name="Sun F."/>
            <person name="Vogel H."/>
            <person name="Xiao J."/>
            <person name="Yang W."/>
            <person name="Yang Z."/>
            <person name="Yang Z."/>
            <person name="Zhou J."/>
            <person name="Zhu J."/>
            <person name="Brent C.S."/>
            <person name="Elsik C.G."/>
            <person name="Goodisman M.A."/>
            <person name="Liberles D.A."/>
            <person name="Roe R.M."/>
            <person name="Vargo E.L."/>
            <person name="Vilcinskas A."/>
            <person name="Wang J."/>
            <person name="Bornberg-Bauer E."/>
            <person name="Korb J."/>
            <person name="Zhang G."/>
            <person name="Liebig J."/>
        </authorList>
    </citation>
    <scope>NUCLEOTIDE SEQUENCE [LARGE SCALE GENOMIC DNA]</scope>
    <source>
        <tissue evidence="6">Whole organism</tissue>
    </source>
</reference>
<dbReference type="InParanoid" id="A0A067RF59"/>
<accession>A0A067RF59</accession>
<dbReference type="GO" id="GO:0006325">
    <property type="term" value="P:chromatin organization"/>
    <property type="evidence" value="ECO:0007669"/>
    <property type="project" value="TreeGrafter"/>
</dbReference>
<protein>
    <submittedName>
        <fullName evidence="6">GATA zinc finger domain-containing protein 1</fullName>
    </submittedName>
</protein>
<dbReference type="EMBL" id="KK852727">
    <property type="protein sequence ID" value="KDR17627.1"/>
    <property type="molecule type" value="Genomic_DNA"/>
</dbReference>
<evidence type="ECO:0000313" key="7">
    <source>
        <dbReference type="Proteomes" id="UP000027135"/>
    </source>
</evidence>
<keyword evidence="3" id="KW-0863">Zinc-finger</keyword>
<dbReference type="GO" id="GO:0005634">
    <property type="term" value="C:nucleus"/>
    <property type="evidence" value="ECO:0007669"/>
    <property type="project" value="UniProtKB-SubCell"/>
</dbReference>
<dbReference type="PANTHER" id="PTHR13340:SF2">
    <property type="entry name" value="GATA ZINC FINGER DOMAIN-CONTAINING PROTEIN 1"/>
    <property type="match status" value="1"/>
</dbReference>
<keyword evidence="5" id="KW-0539">Nucleus</keyword>
<gene>
    <name evidence="6" type="ORF">L798_07890</name>
</gene>
<organism evidence="6 7">
    <name type="scientific">Zootermopsis nevadensis</name>
    <name type="common">Dampwood termite</name>
    <dbReference type="NCBI Taxonomy" id="136037"/>
    <lineage>
        <taxon>Eukaryota</taxon>
        <taxon>Metazoa</taxon>
        <taxon>Ecdysozoa</taxon>
        <taxon>Arthropoda</taxon>
        <taxon>Hexapoda</taxon>
        <taxon>Insecta</taxon>
        <taxon>Pterygota</taxon>
        <taxon>Neoptera</taxon>
        <taxon>Polyneoptera</taxon>
        <taxon>Dictyoptera</taxon>
        <taxon>Blattodea</taxon>
        <taxon>Blattoidea</taxon>
        <taxon>Termitoidae</taxon>
        <taxon>Termopsidae</taxon>
        <taxon>Zootermopsis</taxon>
    </lineage>
</organism>
<dbReference type="GO" id="GO:0008270">
    <property type="term" value="F:zinc ion binding"/>
    <property type="evidence" value="ECO:0007669"/>
    <property type="project" value="UniProtKB-KW"/>
</dbReference>
<dbReference type="PANTHER" id="PTHR13340">
    <property type="entry name" value="GATA ZINC FINGER DOMAIN-CONTAINING"/>
    <property type="match status" value="1"/>
</dbReference>